<evidence type="ECO:0000313" key="3">
    <source>
        <dbReference type="Proteomes" id="UP001501627"/>
    </source>
</evidence>
<name>A0ABP7RVA5_9BURK</name>
<comment type="caution">
    <text evidence="2">The sequence shown here is derived from an EMBL/GenBank/DDBJ whole genome shotgun (WGS) entry which is preliminary data.</text>
</comment>
<evidence type="ECO:0000256" key="1">
    <source>
        <dbReference type="SAM" id="MobiDB-lite"/>
    </source>
</evidence>
<dbReference type="EMBL" id="BAABBP010000032">
    <property type="protein sequence ID" value="GAA4002738.1"/>
    <property type="molecule type" value="Genomic_DNA"/>
</dbReference>
<sequence>MACAPAAWAACYVVYDNAQQVVYRSQTPPVDLSKPLHETLPGIAPGGALVFSLGNSGCEREFNRLPATDTLRHGAAQRTRTAASRRLKRS</sequence>
<keyword evidence="3" id="KW-1185">Reference proteome</keyword>
<proteinExistence type="predicted"/>
<evidence type="ECO:0000313" key="2">
    <source>
        <dbReference type="EMBL" id="GAA4002738.1"/>
    </source>
</evidence>
<gene>
    <name evidence="2" type="ORF">GCM10022279_28300</name>
</gene>
<accession>A0ABP7RVA5</accession>
<feature type="region of interest" description="Disordered" evidence="1">
    <location>
        <begin position="69"/>
        <end position="90"/>
    </location>
</feature>
<dbReference type="Proteomes" id="UP001501627">
    <property type="component" value="Unassembled WGS sequence"/>
</dbReference>
<organism evidence="2 3">
    <name type="scientific">Comamonas faecalis</name>
    <dbReference type="NCBI Taxonomy" id="1387849"/>
    <lineage>
        <taxon>Bacteria</taxon>
        <taxon>Pseudomonadati</taxon>
        <taxon>Pseudomonadota</taxon>
        <taxon>Betaproteobacteria</taxon>
        <taxon>Burkholderiales</taxon>
        <taxon>Comamonadaceae</taxon>
        <taxon>Comamonas</taxon>
    </lineage>
</organism>
<protein>
    <submittedName>
        <fullName evidence="2">Uncharacterized protein</fullName>
    </submittedName>
</protein>
<reference evidence="3" key="1">
    <citation type="journal article" date="2019" name="Int. J. Syst. Evol. Microbiol.">
        <title>The Global Catalogue of Microorganisms (GCM) 10K type strain sequencing project: providing services to taxonomists for standard genome sequencing and annotation.</title>
        <authorList>
            <consortium name="The Broad Institute Genomics Platform"/>
            <consortium name="The Broad Institute Genome Sequencing Center for Infectious Disease"/>
            <person name="Wu L."/>
            <person name="Ma J."/>
        </authorList>
    </citation>
    <scope>NUCLEOTIDE SEQUENCE [LARGE SCALE GENOMIC DNA]</scope>
    <source>
        <strain evidence="3">JCM 17561</strain>
    </source>
</reference>